<evidence type="ECO:0000313" key="2">
    <source>
        <dbReference type="Proteomes" id="UP000182190"/>
    </source>
</evidence>
<proteinExistence type="predicted"/>
<comment type="caution">
    <text evidence="1">The sequence shown here is derived from an EMBL/GenBank/DDBJ whole genome shotgun (WGS) entry which is preliminary data.</text>
</comment>
<sequence length="242" mass="28781">MSEYRLSEIVIERPRGGMRISLKKLKGFKKQLHKLTEEATEDGLLSPYLIKPRNKSKYLSDHLGPLRRFLRSHVGQPWNDVYSKLCQQLDPKTMAGQHVLTHLWDYVERYVELIDNIPYSKRTDRRFPHRLDTYYTDQFYVHPETGILCASARQPQKRWNPSRRDVVALDQDHEYHQLNGIWYLITFEEVPAPPTAWVMDVLDGTIRCADARWMNNRRMYAARKQQCSKKEIRLIRKQLSKP</sequence>
<dbReference type="OrthoDB" id="450143at2"/>
<gene>
    <name evidence="1" type="ORF">PL9631_250001</name>
</gene>
<evidence type="ECO:0000313" key="1">
    <source>
        <dbReference type="EMBL" id="VXD16609.1"/>
    </source>
</evidence>
<evidence type="ECO:0008006" key="3">
    <source>
        <dbReference type="Google" id="ProtNLM"/>
    </source>
</evidence>
<protein>
    <recommendedName>
        <fullName evidence="3">Transposase</fullName>
    </recommendedName>
</protein>
<dbReference type="EMBL" id="CZCS02000163">
    <property type="protein sequence ID" value="VXD16609.1"/>
    <property type="molecule type" value="Genomic_DNA"/>
</dbReference>
<organism evidence="1 2">
    <name type="scientific">Planktothrix paucivesiculata PCC 9631</name>
    <dbReference type="NCBI Taxonomy" id="671071"/>
    <lineage>
        <taxon>Bacteria</taxon>
        <taxon>Bacillati</taxon>
        <taxon>Cyanobacteriota</taxon>
        <taxon>Cyanophyceae</taxon>
        <taxon>Oscillatoriophycideae</taxon>
        <taxon>Oscillatoriales</taxon>
        <taxon>Microcoleaceae</taxon>
        <taxon>Planktothrix</taxon>
    </lineage>
</organism>
<keyword evidence="2" id="KW-1185">Reference proteome</keyword>
<name>A0A7Z9BKX1_9CYAN</name>
<reference evidence="1" key="1">
    <citation type="submission" date="2019-10" db="EMBL/GenBank/DDBJ databases">
        <authorList>
            <consortium name="Genoscope - CEA"/>
            <person name="William W."/>
        </authorList>
    </citation>
    <scope>NUCLEOTIDE SEQUENCE [LARGE SCALE GENOMIC DNA]</scope>
    <source>
        <strain evidence="1">BBR_PRJEB10994</strain>
    </source>
</reference>
<accession>A0A7Z9BKX1</accession>
<dbReference type="AlphaFoldDB" id="A0A7Z9BKX1"/>
<dbReference type="RefSeq" id="WP_083616693.1">
    <property type="nucleotide sequence ID" value="NZ_LR734992.1"/>
</dbReference>
<dbReference type="Proteomes" id="UP000182190">
    <property type="component" value="Unassembled WGS sequence"/>
</dbReference>